<keyword evidence="2" id="KW-1185">Reference proteome</keyword>
<name>A0A926NKE3_9SPHI</name>
<gene>
    <name evidence="1" type="ORF">IDJ76_07095</name>
</gene>
<dbReference type="AlphaFoldDB" id="A0A926NKE3"/>
<organism evidence="1 2">
    <name type="scientific">Mucilaginibacter glaciei</name>
    <dbReference type="NCBI Taxonomy" id="2772109"/>
    <lineage>
        <taxon>Bacteria</taxon>
        <taxon>Pseudomonadati</taxon>
        <taxon>Bacteroidota</taxon>
        <taxon>Sphingobacteriia</taxon>
        <taxon>Sphingobacteriales</taxon>
        <taxon>Sphingobacteriaceae</taxon>
        <taxon>Mucilaginibacter</taxon>
    </lineage>
</organism>
<dbReference type="InterPro" id="IPR036922">
    <property type="entry name" value="Rieske_2Fe-2S_sf"/>
</dbReference>
<dbReference type="RefSeq" id="WP_191162172.1">
    <property type="nucleotide sequence ID" value="NZ_JACWMX010000002.1"/>
</dbReference>
<dbReference type="Proteomes" id="UP000619078">
    <property type="component" value="Unassembled WGS sequence"/>
</dbReference>
<reference evidence="1" key="1">
    <citation type="submission" date="2020-09" db="EMBL/GenBank/DDBJ databases">
        <title>Novel species of Mucilaginibacter isolated from a glacier on the Tibetan Plateau.</title>
        <authorList>
            <person name="Liu Q."/>
            <person name="Xin Y.-H."/>
        </authorList>
    </citation>
    <scope>NUCLEOTIDE SEQUENCE</scope>
    <source>
        <strain evidence="1">ZB1P21</strain>
    </source>
</reference>
<evidence type="ECO:0000313" key="1">
    <source>
        <dbReference type="EMBL" id="MBD1392856.1"/>
    </source>
</evidence>
<accession>A0A926NKE3</accession>
<sequence length="136" mass="14376">MRYVLILAIVSVLFFSCGKTGDVVPNVAVNLRIPITDPRIATLNAQGGAVLISGAGVAGIILYRGAYGYVAYDRCSSYQPEKLCAVTLDDTGFTVTDPCSGSKFSLTDGGPVKAPATRSLKAYTVNATQFEIIVYN</sequence>
<dbReference type="GO" id="GO:0051537">
    <property type="term" value="F:2 iron, 2 sulfur cluster binding"/>
    <property type="evidence" value="ECO:0007669"/>
    <property type="project" value="InterPro"/>
</dbReference>
<dbReference type="Gene3D" id="2.102.10.10">
    <property type="entry name" value="Rieske [2Fe-2S] iron-sulphur domain"/>
    <property type="match status" value="1"/>
</dbReference>
<evidence type="ECO:0000313" key="2">
    <source>
        <dbReference type="Proteomes" id="UP000619078"/>
    </source>
</evidence>
<evidence type="ECO:0008006" key="3">
    <source>
        <dbReference type="Google" id="ProtNLM"/>
    </source>
</evidence>
<protein>
    <recommendedName>
        <fullName evidence="3">Rieske domain-containing protein</fullName>
    </recommendedName>
</protein>
<proteinExistence type="predicted"/>
<dbReference type="EMBL" id="JACWMX010000002">
    <property type="protein sequence ID" value="MBD1392856.1"/>
    <property type="molecule type" value="Genomic_DNA"/>
</dbReference>
<dbReference type="PROSITE" id="PS51257">
    <property type="entry name" value="PROKAR_LIPOPROTEIN"/>
    <property type="match status" value="1"/>
</dbReference>
<comment type="caution">
    <text evidence="1">The sequence shown here is derived from an EMBL/GenBank/DDBJ whole genome shotgun (WGS) entry which is preliminary data.</text>
</comment>